<keyword evidence="2" id="KW-0732">Signal</keyword>
<feature type="compositionally biased region" description="Low complexity" evidence="1">
    <location>
        <begin position="36"/>
        <end position="49"/>
    </location>
</feature>
<name>A0ABS2S2F5_9PSEU</name>
<sequence length="278" mass="29426">MKTLLALLALVARLALHQRKGTTGGAGPGNPGGGNQPSQQSPSISPGAGCTSAQTAIATKAKHGRANTGSGQQPTTPSDADLQRDLSPTPRPGETPEQAADRVEAAQSEIALRKATEIYNALGDDPPRLNLDQNDADHSSSGAHTVERHGADVALNRGDAPAGGRTIEGRIYGDPPWGNPQNWSYRWSDDSTMNRTVNDHIQANWETIRSDLALNGEYSVTFDAGHRTGEGFYNDGMYGAGPRSAHYAQTSYATLRMRLIPGDPPSFFVVTAFPSGLP</sequence>
<protein>
    <recommendedName>
        <fullName evidence="5">SCP domain-containing protein</fullName>
    </recommendedName>
</protein>
<evidence type="ECO:0000313" key="3">
    <source>
        <dbReference type="EMBL" id="MBM7810412.1"/>
    </source>
</evidence>
<feature type="region of interest" description="Disordered" evidence="1">
    <location>
        <begin position="124"/>
        <end position="175"/>
    </location>
</feature>
<evidence type="ECO:0000256" key="1">
    <source>
        <dbReference type="SAM" id="MobiDB-lite"/>
    </source>
</evidence>
<proteinExistence type="predicted"/>
<feature type="compositionally biased region" description="Gly residues" evidence="1">
    <location>
        <begin position="22"/>
        <end position="35"/>
    </location>
</feature>
<evidence type="ECO:0000313" key="4">
    <source>
        <dbReference type="Proteomes" id="UP001195724"/>
    </source>
</evidence>
<accession>A0ABS2S2F5</accession>
<evidence type="ECO:0000256" key="2">
    <source>
        <dbReference type="SAM" id="SignalP"/>
    </source>
</evidence>
<comment type="caution">
    <text evidence="3">The sequence shown here is derived from an EMBL/GenBank/DDBJ whole genome shotgun (WGS) entry which is preliminary data.</text>
</comment>
<keyword evidence="4" id="KW-1185">Reference proteome</keyword>
<evidence type="ECO:0008006" key="5">
    <source>
        <dbReference type="Google" id="ProtNLM"/>
    </source>
</evidence>
<feature type="signal peptide" evidence="2">
    <location>
        <begin position="1"/>
        <end position="17"/>
    </location>
</feature>
<dbReference type="Proteomes" id="UP001195724">
    <property type="component" value="Unassembled WGS sequence"/>
</dbReference>
<gene>
    <name evidence="3" type="ORF">JOE68_001277</name>
</gene>
<dbReference type="EMBL" id="JAFBCL010000001">
    <property type="protein sequence ID" value="MBM7810412.1"/>
    <property type="molecule type" value="Genomic_DNA"/>
</dbReference>
<feature type="compositionally biased region" description="Polar residues" evidence="1">
    <location>
        <begin position="67"/>
        <end position="78"/>
    </location>
</feature>
<reference evidence="3 4" key="1">
    <citation type="submission" date="2021-01" db="EMBL/GenBank/DDBJ databases">
        <title>Sequencing the genomes of 1000 actinobacteria strains.</title>
        <authorList>
            <person name="Klenk H.-P."/>
        </authorList>
    </citation>
    <scope>NUCLEOTIDE SEQUENCE [LARGE SCALE GENOMIC DNA]</scope>
    <source>
        <strain evidence="3 4">DSM 44581</strain>
    </source>
</reference>
<dbReference type="RefSeq" id="WP_204841385.1">
    <property type="nucleotide sequence ID" value="NZ_JAFBCL010000001.1"/>
</dbReference>
<organism evidence="3 4">
    <name type="scientific">Saccharothrix algeriensis</name>
    <dbReference type="NCBI Taxonomy" id="173560"/>
    <lineage>
        <taxon>Bacteria</taxon>
        <taxon>Bacillati</taxon>
        <taxon>Actinomycetota</taxon>
        <taxon>Actinomycetes</taxon>
        <taxon>Pseudonocardiales</taxon>
        <taxon>Pseudonocardiaceae</taxon>
        <taxon>Saccharothrix</taxon>
    </lineage>
</organism>
<feature type="region of interest" description="Disordered" evidence="1">
    <location>
        <begin position="20"/>
        <end position="105"/>
    </location>
</feature>
<feature type="chain" id="PRO_5045716851" description="SCP domain-containing protein" evidence="2">
    <location>
        <begin position="18"/>
        <end position="278"/>
    </location>
</feature>